<dbReference type="Proteomes" id="UP001299220">
    <property type="component" value="Unassembled WGS sequence"/>
</dbReference>
<dbReference type="InterPro" id="IPR015927">
    <property type="entry name" value="Peptidase_S24_S26A/B/C"/>
</dbReference>
<dbReference type="RefSeq" id="WP_235322815.1">
    <property type="nucleotide sequence ID" value="NZ_JAFBIT010000001.1"/>
</dbReference>
<proteinExistence type="predicted"/>
<organism evidence="2 3">
    <name type="scientific">Anaeromassilibacillus senegalensis</name>
    <dbReference type="NCBI Taxonomy" id="1673717"/>
    <lineage>
        <taxon>Bacteria</taxon>
        <taxon>Bacillati</taxon>
        <taxon>Bacillota</taxon>
        <taxon>Clostridia</taxon>
        <taxon>Eubacteriales</taxon>
        <taxon>Acutalibacteraceae</taxon>
        <taxon>Anaeromassilibacillus</taxon>
    </lineage>
</organism>
<evidence type="ECO:0000313" key="2">
    <source>
        <dbReference type="EMBL" id="MCF2651816.1"/>
    </source>
</evidence>
<protein>
    <submittedName>
        <fullName evidence="2">Helix-turn-helix domain-containing protein</fullName>
    </submittedName>
</protein>
<dbReference type="InterPro" id="IPR050077">
    <property type="entry name" value="LexA_repressor"/>
</dbReference>
<dbReference type="Gene3D" id="1.10.260.40">
    <property type="entry name" value="lambda repressor-like DNA-binding domains"/>
    <property type="match status" value="1"/>
</dbReference>
<feature type="domain" description="HTH cro/C1-type" evidence="1">
    <location>
        <begin position="9"/>
        <end position="63"/>
    </location>
</feature>
<comment type="caution">
    <text evidence="2">The sequence shown here is derived from an EMBL/GenBank/DDBJ whole genome shotgun (WGS) entry which is preliminary data.</text>
</comment>
<dbReference type="EMBL" id="JAFBIT010000001">
    <property type="protein sequence ID" value="MCF2651816.1"/>
    <property type="molecule type" value="Genomic_DNA"/>
</dbReference>
<dbReference type="CDD" id="cd00093">
    <property type="entry name" value="HTH_XRE"/>
    <property type="match status" value="1"/>
</dbReference>
<dbReference type="Pfam" id="PF00717">
    <property type="entry name" value="Peptidase_S24"/>
    <property type="match status" value="1"/>
</dbReference>
<dbReference type="InterPro" id="IPR039418">
    <property type="entry name" value="LexA-like"/>
</dbReference>
<dbReference type="PANTHER" id="PTHR33516">
    <property type="entry name" value="LEXA REPRESSOR"/>
    <property type="match status" value="1"/>
</dbReference>
<dbReference type="InterPro" id="IPR001387">
    <property type="entry name" value="Cro/C1-type_HTH"/>
</dbReference>
<dbReference type="SUPFAM" id="SSF51306">
    <property type="entry name" value="LexA/Signal peptidase"/>
    <property type="match status" value="1"/>
</dbReference>
<sequence length="206" mass="22731">MAVYFGEKIKAARKAVGMTQKQLAEKIGVANTTVSNWEKNANRPDPDQIELLCGLLNIAPSILFGEKESELIIPPGFKPLPKMATVPRVGAIACGDPILAEQNIEDYDKVPADWRADFTLVCEGDSMMPRIQNGDVVAIRRTPSVENGEIAAVRIGDEATLKHIYLHADYIELRPENPAFPSIIRRRNEMNDVHIEGKAVGLCRSL</sequence>
<gene>
    <name evidence="2" type="ORF">JQM67_04305</name>
</gene>
<dbReference type="InterPro" id="IPR010982">
    <property type="entry name" value="Lambda_DNA-bd_dom_sf"/>
</dbReference>
<dbReference type="SMART" id="SM00530">
    <property type="entry name" value="HTH_XRE"/>
    <property type="match status" value="1"/>
</dbReference>
<dbReference type="InterPro" id="IPR036286">
    <property type="entry name" value="LexA/Signal_pep-like_sf"/>
</dbReference>
<reference evidence="2 3" key="1">
    <citation type="submission" date="2020-12" db="EMBL/GenBank/DDBJ databases">
        <title>Whole genome sequences of gut porcine anaerobes.</title>
        <authorList>
            <person name="Kubasova T."/>
            <person name="Jahodarova E."/>
            <person name="Rychlik I."/>
        </authorList>
    </citation>
    <scope>NUCLEOTIDE SEQUENCE [LARGE SCALE GENOMIC DNA]</scope>
    <source>
        <strain evidence="2 3">An867</strain>
    </source>
</reference>
<dbReference type="CDD" id="cd06529">
    <property type="entry name" value="S24_LexA-like"/>
    <property type="match status" value="1"/>
</dbReference>
<dbReference type="Pfam" id="PF01381">
    <property type="entry name" value="HTH_3"/>
    <property type="match status" value="1"/>
</dbReference>
<keyword evidence="3" id="KW-1185">Reference proteome</keyword>
<dbReference type="Gene3D" id="2.10.109.10">
    <property type="entry name" value="Umud Fragment, subunit A"/>
    <property type="match status" value="1"/>
</dbReference>
<name>A0ABS9CL02_9FIRM</name>
<evidence type="ECO:0000313" key="3">
    <source>
        <dbReference type="Proteomes" id="UP001299220"/>
    </source>
</evidence>
<dbReference type="PROSITE" id="PS50943">
    <property type="entry name" value="HTH_CROC1"/>
    <property type="match status" value="1"/>
</dbReference>
<dbReference type="PANTHER" id="PTHR33516:SF2">
    <property type="entry name" value="LEXA REPRESSOR-RELATED"/>
    <property type="match status" value="1"/>
</dbReference>
<evidence type="ECO:0000259" key="1">
    <source>
        <dbReference type="PROSITE" id="PS50943"/>
    </source>
</evidence>
<dbReference type="SUPFAM" id="SSF47413">
    <property type="entry name" value="lambda repressor-like DNA-binding domains"/>
    <property type="match status" value="1"/>
</dbReference>
<accession>A0ABS9CL02</accession>